<keyword evidence="7" id="KW-1185">Reference proteome</keyword>
<reference evidence="6" key="1">
    <citation type="submission" date="2020-07" db="EMBL/GenBank/DDBJ databases">
        <title>Draft Genome Sequence of a Deep-Sea Yeast, Naganishia (Cryptococcus) liquefaciens strain N6.</title>
        <authorList>
            <person name="Han Y.W."/>
            <person name="Kajitani R."/>
            <person name="Morimoto H."/>
            <person name="Parhat M."/>
            <person name="Tsubouchi H."/>
            <person name="Bakenova O."/>
            <person name="Ogata M."/>
            <person name="Argunhan B."/>
            <person name="Aoki R."/>
            <person name="Kajiwara S."/>
            <person name="Itoh T."/>
            <person name="Iwasaki H."/>
        </authorList>
    </citation>
    <scope>NUCLEOTIDE SEQUENCE</scope>
    <source>
        <strain evidence="6">N6</strain>
    </source>
</reference>
<comment type="similarity">
    <text evidence="2">Belongs to the AB hydrolase superfamily. LDAH family.</text>
</comment>
<keyword evidence="5" id="KW-0472">Membrane</keyword>
<evidence type="ECO:0000313" key="6">
    <source>
        <dbReference type="EMBL" id="GHJ89399.1"/>
    </source>
</evidence>
<keyword evidence="5" id="KW-0812">Transmembrane</keyword>
<dbReference type="AlphaFoldDB" id="A0A8H3TYE1"/>
<evidence type="ECO:0000256" key="4">
    <source>
        <dbReference type="ARBA" id="ARBA00022801"/>
    </source>
</evidence>
<dbReference type="Proteomes" id="UP000620104">
    <property type="component" value="Unassembled WGS sequence"/>
</dbReference>
<dbReference type="PANTHER" id="PTHR13390">
    <property type="entry name" value="LIPASE"/>
    <property type="match status" value="1"/>
</dbReference>
<feature type="transmembrane region" description="Helical" evidence="5">
    <location>
        <begin position="203"/>
        <end position="224"/>
    </location>
</feature>
<dbReference type="GO" id="GO:0016298">
    <property type="term" value="F:lipase activity"/>
    <property type="evidence" value="ECO:0007669"/>
    <property type="project" value="InterPro"/>
</dbReference>
<gene>
    <name evidence="6" type="ORF">NliqN6_5801</name>
</gene>
<dbReference type="GO" id="GO:0019915">
    <property type="term" value="P:lipid storage"/>
    <property type="evidence" value="ECO:0007669"/>
    <property type="project" value="InterPro"/>
</dbReference>
<protein>
    <submittedName>
        <fullName evidence="6">Uncharacterized protein</fullName>
    </submittedName>
</protein>
<name>A0A8H3TYE1_9TREE</name>
<keyword evidence="4" id="KW-0378">Hydrolase</keyword>
<comment type="subcellular location">
    <subcellularLocation>
        <location evidence="1">Lipid droplet</location>
    </subcellularLocation>
</comment>
<proteinExistence type="inferred from homology"/>
<dbReference type="PANTHER" id="PTHR13390:SF0">
    <property type="entry name" value="LIPID DROPLET-ASSOCIATED HYDROLASE"/>
    <property type="match status" value="1"/>
</dbReference>
<organism evidence="6 7">
    <name type="scientific">Naganishia liquefaciens</name>
    <dbReference type="NCBI Taxonomy" id="104408"/>
    <lineage>
        <taxon>Eukaryota</taxon>
        <taxon>Fungi</taxon>
        <taxon>Dikarya</taxon>
        <taxon>Basidiomycota</taxon>
        <taxon>Agaricomycotina</taxon>
        <taxon>Tremellomycetes</taxon>
        <taxon>Filobasidiales</taxon>
        <taxon>Filobasidiaceae</taxon>
        <taxon>Naganishia</taxon>
    </lineage>
</organism>
<evidence type="ECO:0000256" key="1">
    <source>
        <dbReference type="ARBA" id="ARBA00004502"/>
    </source>
</evidence>
<keyword evidence="5" id="KW-1133">Transmembrane helix</keyword>
<accession>A0A8H3TYE1</accession>
<dbReference type="InterPro" id="IPR029058">
    <property type="entry name" value="AB_hydrolase_fold"/>
</dbReference>
<evidence type="ECO:0000256" key="5">
    <source>
        <dbReference type="SAM" id="Phobius"/>
    </source>
</evidence>
<comment type="caution">
    <text evidence="6">The sequence shown here is derived from an EMBL/GenBank/DDBJ whole genome shotgun (WGS) entry which is preliminary data.</text>
</comment>
<keyword evidence="3" id="KW-0551">Lipid droplet</keyword>
<dbReference type="SUPFAM" id="SSF53474">
    <property type="entry name" value="alpha/beta-Hydrolases"/>
    <property type="match status" value="1"/>
</dbReference>
<dbReference type="EMBL" id="BLZA01000043">
    <property type="protein sequence ID" value="GHJ89399.1"/>
    <property type="molecule type" value="Genomic_DNA"/>
</dbReference>
<evidence type="ECO:0000313" key="7">
    <source>
        <dbReference type="Proteomes" id="UP000620104"/>
    </source>
</evidence>
<evidence type="ECO:0000256" key="2">
    <source>
        <dbReference type="ARBA" id="ARBA00008300"/>
    </source>
</evidence>
<dbReference type="InterPro" id="IPR019363">
    <property type="entry name" value="LDAH"/>
</dbReference>
<sequence>MSAVVSLDLSFIRQLKAPRSGYITVAYKHALDKVPRGQAECQWYPPKDGTRPKAIVVFFPGNPGLVEYYPPFLSKLQSLIPRSYGVLSMGHVGHSLSLSFQTQALTLNEQVLVKVDLVTKLRQEVDAWAQESGYEGAPIQIGVMGHSVGAEIAVQTMRAVESESPSSAITASFLLFPTLAHIARTPNALRLAPLFRSPLLELVPVLLMLFKPIFLLINLVYYLFPSTRNAQSSSIYAPNPITVTMLETPIVVSHVLRLARSEMQTIRDPDLDWYRKNGQDGNGRVFSYWGANDGWVGREGDAVKVALRGEQEQASAGEEVTRLIECKDNIPHAFCLAHSDFIASKVADWVTHAFKQKRL</sequence>
<dbReference type="Gene3D" id="3.40.50.1820">
    <property type="entry name" value="alpha/beta hydrolase"/>
    <property type="match status" value="1"/>
</dbReference>
<dbReference type="GO" id="GO:0005811">
    <property type="term" value="C:lipid droplet"/>
    <property type="evidence" value="ECO:0007669"/>
    <property type="project" value="UniProtKB-SubCell"/>
</dbReference>
<dbReference type="Pfam" id="PF10230">
    <property type="entry name" value="LIDHydrolase"/>
    <property type="match status" value="1"/>
</dbReference>
<dbReference type="OrthoDB" id="448051at2759"/>
<evidence type="ECO:0000256" key="3">
    <source>
        <dbReference type="ARBA" id="ARBA00022677"/>
    </source>
</evidence>